<evidence type="ECO:0000313" key="7">
    <source>
        <dbReference type="EMBL" id="QEE31507.1"/>
    </source>
</evidence>
<accession>A0A5B9EM38</accession>
<dbReference type="InterPro" id="IPR001077">
    <property type="entry name" value="COMT_C"/>
</dbReference>
<evidence type="ECO:0000259" key="6">
    <source>
        <dbReference type="Pfam" id="PF08100"/>
    </source>
</evidence>
<dbReference type="GO" id="GO:0008171">
    <property type="term" value="F:O-methyltransferase activity"/>
    <property type="evidence" value="ECO:0007669"/>
    <property type="project" value="InterPro"/>
</dbReference>
<dbReference type="SUPFAM" id="SSF46785">
    <property type="entry name" value="Winged helix' DNA-binding domain"/>
    <property type="match status" value="1"/>
</dbReference>
<keyword evidence="2 7" id="KW-0808">Transferase</keyword>
<dbReference type="PANTHER" id="PTHR43712">
    <property type="entry name" value="PUTATIVE (AFU_ORTHOLOGUE AFUA_4G14580)-RELATED"/>
    <property type="match status" value="1"/>
</dbReference>
<keyword evidence="3" id="KW-0949">S-adenosyl-L-methionine</keyword>
<evidence type="ECO:0000256" key="1">
    <source>
        <dbReference type="ARBA" id="ARBA00022603"/>
    </source>
</evidence>
<keyword evidence="1 7" id="KW-0489">Methyltransferase</keyword>
<dbReference type="KEGG" id="talb:FTW19_22220"/>
<sequence>MQFGWGYAPTLAIEAAIHHHVFDVLDGEPKTLAETAAATGASERGLRSIMNLLVGLGFLARNGDKFTLTPESEAFLVSTKPSFQGGMFKHISRQLLPKWLGLNEVVASGKPAYSVNVEGDGTAFFQAFVHDIFPMSYPATQVLAAHLALGKREGTVRILDLAAGSGVWSIGLTQSAPNVEATAFDWEGVLPATRAMVERFGLTARYNFIAGDLNTTPFGSGYDVATLGHILHSEGAAHSQTLLKKTFDALKPGGTIVIAEFLVNADRTGPPGSLIFAVNMLVNTEDGDAFSFEEISEWLKAAGFVDARTLDAPGPSPLILATKP</sequence>
<dbReference type="PIRSF" id="PIRSF005739">
    <property type="entry name" value="O-mtase"/>
    <property type="match status" value="1"/>
</dbReference>
<evidence type="ECO:0000259" key="5">
    <source>
        <dbReference type="Pfam" id="PF00891"/>
    </source>
</evidence>
<keyword evidence="8" id="KW-1185">Reference proteome</keyword>
<gene>
    <name evidence="7" type="ORF">FTW19_22220</name>
</gene>
<dbReference type="Gene3D" id="1.10.10.10">
    <property type="entry name" value="Winged helix-like DNA-binding domain superfamily/Winged helix DNA-binding domain"/>
    <property type="match status" value="1"/>
</dbReference>
<protein>
    <submittedName>
        <fullName evidence="7">Methyltransferase domain-containing protein</fullName>
    </submittedName>
</protein>
<dbReference type="AlphaFoldDB" id="A0A5B9EM38"/>
<evidence type="ECO:0000256" key="3">
    <source>
        <dbReference type="ARBA" id="ARBA00022691"/>
    </source>
</evidence>
<dbReference type="InterPro" id="IPR036390">
    <property type="entry name" value="WH_DNA-bd_sf"/>
</dbReference>
<organism evidence="7 8">
    <name type="scientific">Terriglobus albidus</name>
    <dbReference type="NCBI Taxonomy" id="1592106"/>
    <lineage>
        <taxon>Bacteria</taxon>
        <taxon>Pseudomonadati</taxon>
        <taxon>Acidobacteriota</taxon>
        <taxon>Terriglobia</taxon>
        <taxon>Terriglobales</taxon>
        <taxon>Acidobacteriaceae</taxon>
        <taxon>Terriglobus</taxon>
    </lineage>
</organism>
<dbReference type="Pfam" id="PF08100">
    <property type="entry name" value="Dimerisation"/>
    <property type="match status" value="1"/>
</dbReference>
<proteinExistence type="predicted"/>
<dbReference type="InterPro" id="IPR036388">
    <property type="entry name" value="WH-like_DNA-bd_sf"/>
</dbReference>
<dbReference type="CDD" id="cd02440">
    <property type="entry name" value="AdoMet_MTases"/>
    <property type="match status" value="1"/>
</dbReference>
<reference evidence="7 8" key="1">
    <citation type="submission" date="2019-08" db="EMBL/GenBank/DDBJ databases">
        <title>Complete genome sequence of Terriglobus albidus strain ORNL.</title>
        <authorList>
            <person name="Podar M."/>
        </authorList>
    </citation>
    <scope>NUCLEOTIDE SEQUENCE [LARGE SCALE GENOMIC DNA]</scope>
    <source>
        <strain evidence="7 8">ORNL</strain>
    </source>
</reference>
<feature type="active site" description="Proton acceptor" evidence="4">
    <location>
        <position position="232"/>
    </location>
</feature>
<dbReference type="InterPro" id="IPR029063">
    <property type="entry name" value="SAM-dependent_MTases_sf"/>
</dbReference>
<dbReference type="Proteomes" id="UP000321820">
    <property type="component" value="Chromosome"/>
</dbReference>
<dbReference type="PANTHER" id="PTHR43712:SF2">
    <property type="entry name" value="O-METHYLTRANSFERASE CICE"/>
    <property type="match status" value="1"/>
</dbReference>
<dbReference type="SUPFAM" id="SSF53335">
    <property type="entry name" value="S-adenosyl-L-methionine-dependent methyltransferases"/>
    <property type="match status" value="1"/>
</dbReference>
<dbReference type="InterPro" id="IPR012967">
    <property type="entry name" value="COMT_dimerisation"/>
</dbReference>
<dbReference type="Gene3D" id="3.40.50.150">
    <property type="entry name" value="Vaccinia Virus protein VP39"/>
    <property type="match status" value="1"/>
</dbReference>
<feature type="domain" description="O-methyltransferase C-terminal" evidence="5">
    <location>
        <begin position="152"/>
        <end position="304"/>
    </location>
</feature>
<evidence type="ECO:0000256" key="4">
    <source>
        <dbReference type="PIRSR" id="PIRSR005739-1"/>
    </source>
</evidence>
<dbReference type="InterPro" id="IPR016461">
    <property type="entry name" value="COMT-like"/>
</dbReference>
<dbReference type="GO" id="GO:0032259">
    <property type="term" value="P:methylation"/>
    <property type="evidence" value="ECO:0007669"/>
    <property type="project" value="UniProtKB-KW"/>
</dbReference>
<name>A0A5B9EM38_9BACT</name>
<dbReference type="OrthoDB" id="9810615at2"/>
<dbReference type="GO" id="GO:0046983">
    <property type="term" value="F:protein dimerization activity"/>
    <property type="evidence" value="ECO:0007669"/>
    <property type="project" value="InterPro"/>
</dbReference>
<evidence type="ECO:0000313" key="8">
    <source>
        <dbReference type="Proteomes" id="UP000321820"/>
    </source>
</evidence>
<dbReference type="EMBL" id="CP042806">
    <property type="protein sequence ID" value="QEE31507.1"/>
    <property type="molecule type" value="Genomic_DNA"/>
</dbReference>
<dbReference type="PROSITE" id="PS51683">
    <property type="entry name" value="SAM_OMT_II"/>
    <property type="match status" value="1"/>
</dbReference>
<evidence type="ECO:0000256" key="2">
    <source>
        <dbReference type="ARBA" id="ARBA00022679"/>
    </source>
</evidence>
<dbReference type="Pfam" id="PF00891">
    <property type="entry name" value="Methyltransf_2"/>
    <property type="match status" value="1"/>
</dbReference>
<feature type="domain" description="O-methyltransferase dimerisation" evidence="6">
    <location>
        <begin position="6"/>
        <end position="78"/>
    </location>
</feature>